<dbReference type="Pfam" id="PF03308">
    <property type="entry name" value="MeaB"/>
    <property type="match status" value="1"/>
</dbReference>
<dbReference type="PANTHER" id="PTHR43087:SF1">
    <property type="entry name" value="LAO_AO TRANSPORT SYSTEM ATPASE"/>
    <property type="match status" value="1"/>
</dbReference>
<dbReference type="SUPFAM" id="SSF52540">
    <property type="entry name" value="P-loop containing nucleoside triphosphate hydrolases"/>
    <property type="match status" value="1"/>
</dbReference>
<dbReference type="Gene3D" id="3.40.50.300">
    <property type="entry name" value="P-loop containing nucleotide triphosphate hydrolases"/>
    <property type="match status" value="1"/>
</dbReference>
<evidence type="ECO:0000313" key="7">
    <source>
        <dbReference type="EMBL" id="MDP9727793.1"/>
    </source>
</evidence>
<dbReference type="EC" id="2.7.-.-" evidence="7"/>
<accession>A0ABT9LU51</accession>
<keyword evidence="3" id="KW-0378">Hydrolase</keyword>
<name>A0ABT9LU51_9BACL</name>
<comment type="caution">
    <text evidence="7">The sequence shown here is derived from an EMBL/GenBank/DDBJ whole genome shotgun (WGS) entry which is preliminary data.</text>
</comment>
<dbReference type="EMBL" id="JAURUO010000003">
    <property type="protein sequence ID" value="MDP9727793.1"/>
    <property type="molecule type" value="Genomic_DNA"/>
</dbReference>
<keyword evidence="7" id="KW-0418">Kinase</keyword>
<keyword evidence="7" id="KW-0808">Transferase</keyword>
<evidence type="ECO:0000256" key="1">
    <source>
        <dbReference type="ARBA" id="ARBA00009625"/>
    </source>
</evidence>
<keyword evidence="5" id="KW-0143">Chaperone</keyword>
<organism evidence="7 8">
    <name type="scientific">Alicyclobacillus tolerans</name>
    <dbReference type="NCBI Taxonomy" id="90970"/>
    <lineage>
        <taxon>Bacteria</taxon>
        <taxon>Bacillati</taxon>
        <taxon>Bacillota</taxon>
        <taxon>Bacilli</taxon>
        <taxon>Bacillales</taxon>
        <taxon>Alicyclobacillaceae</taxon>
        <taxon>Alicyclobacillus</taxon>
    </lineage>
</organism>
<dbReference type="PANTHER" id="PTHR43087">
    <property type="entry name" value="LYSINE/ARGININE/ORNITHINE TRANSPORT SYSTEM KINASE"/>
    <property type="match status" value="1"/>
</dbReference>
<dbReference type="InterPro" id="IPR005129">
    <property type="entry name" value="GTPase_ArgK"/>
</dbReference>
<evidence type="ECO:0000256" key="4">
    <source>
        <dbReference type="ARBA" id="ARBA00023134"/>
    </source>
</evidence>
<evidence type="ECO:0000256" key="2">
    <source>
        <dbReference type="ARBA" id="ARBA00022741"/>
    </source>
</evidence>
<sequence length="316" mass="35120">MSVHPLVEKLCQGDIRAAARALTVVESDDENRRQLLESLYPMTGRAHIIGFTGPPGAGKSTLVDAMIGFLRQRSLKVGVLAVDPSSPFSGGALLGDRIRMIRHSEDSGVFIRSVGTRGDLGGLSAATGDMVHVLDAFGCDVIFLETVGVGQSELDVLTRADSVALVLTPGTGDHIQAAKAGIMEIADIFVVNKDDLPGSDTLIREIQWMLHEKRQFRENWQPPVLRTQAVAEQGIEELWQTLVGHRQHLASSGFGEKRRCRRLEVDVERLLQIKFRNYLQYQVFSSQKWRELLQSNVRDPYQAAEMIQEHFPRLAL</sequence>
<evidence type="ECO:0000313" key="8">
    <source>
        <dbReference type="Proteomes" id="UP001229209"/>
    </source>
</evidence>
<evidence type="ECO:0000256" key="5">
    <source>
        <dbReference type="ARBA" id="ARBA00023186"/>
    </source>
</evidence>
<dbReference type="CDD" id="cd03114">
    <property type="entry name" value="MMAA-like"/>
    <property type="match status" value="1"/>
</dbReference>
<dbReference type="InterPro" id="IPR052040">
    <property type="entry name" value="GTPase/Isobutyryl-CoA_mutase"/>
</dbReference>
<evidence type="ECO:0000256" key="3">
    <source>
        <dbReference type="ARBA" id="ARBA00022801"/>
    </source>
</evidence>
<dbReference type="SMART" id="SM00382">
    <property type="entry name" value="AAA"/>
    <property type="match status" value="1"/>
</dbReference>
<dbReference type="InterPro" id="IPR027417">
    <property type="entry name" value="P-loop_NTPase"/>
</dbReference>
<keyword evidence="2" id="KW-0547">Nucleotide-binding</keyword>
<protein>
    <submittedName>
        <fullName evidence="7">LAO/AO transport system kinase</fullName>
        <ecNumber evidence="7">2.7.-.-</ecNumber>
    </submittedName>
</protein>
<keyword evidence="8" id="KW-1185">Reference proteome</keyword>
<comment type="similarity">
    <text evidence="1">Belongs to the SIMIBI class G3E GTPase family. ArgK/MeaB subfamily.</text>
</comment>
<reference evidence="7 8" key="1">
    <citation type="submission" date="2023-07" db="EMBL/GenBank/DDBJ databases">
        <title>Genomic Encyclopedia of Type Strains, Phase IV (KMG-IV): sequencing the most valuable type-strain genomes for metagenomic binning, comparative biology and taxonomic classification.</title>
        <authorList>
            <person name="Goeker M."/>
        </authorList>
    </citation>
    <scope>NUCLEOTIDE SEQUENCE [LARGE SCALE GENOMIC DNA]</scope>
    <source>
        <strain evidence="7 8">DSM 25924</strain>
    </source>
</reference>
<dbReference type="RefSeq" id="WP_306953327.1">
    <property type="nucleotide sequence ID" value="NZ_JAURUO010000003.1"/>
</dbReference>
<dbReference type="NCBIfam" id="TIGR00750">
    <property type="entry name" value="lao"/>
    <property type="match status" value="1"/>
</dbReference>
<dbReference type="InterPro" id="IPR003593">
    <property type="entry name" value="AAA+_ATPase"/>
</dbReference>
<proteinExistence type="inferred from homology"/>
<gene>
    <name evidence="7" type="ORF">J2S04_000723</name>
</gene>
<evidence type="ECO:0000259" key="6">
    <source>
        <dbReference type="SMART" id="SM00382"/>
    </source>
</evidence>
<dbReference type="Proteomes" id="UP001229209">
    <property type="component" value="Unassembled WGS sequence"/>
</dbReference>
<feature type="domain" description="AAA+ ATPase" evidence="6">
    <location>
        <begin position="45"/>
        <end position="170"/>
    </location>
</feature>
<keyword evidence="4" id="KW-0342">GTP-binding</keyword>
<dbReference type="GO" id="GO:0016301">
    <property type="term" value="F:kinase activity"/>
    <property type="evidence" value="ECO:0007669"/>
    <property type="project" value="UniProtKB-KW"/>
</dbReference>